<dbReference type="OrthoDB" id="9805924at2"/>
<reference evidence="1 2" key="1">
    <citation type="submission" date="2016-10" db="EMBL/GenBank/DDBJ databases">
        <authorList>
            <person name="de Groot N.N."/>
        </authorList>
    </citation>
    <scope>NUCLEOTIDE SEQUENCE [LARGE SCALE GENOMIC DNA]</scope>
    <source>
        <strain evidence="1 2">MAR_2009_71</strain>
    </source>
</reference>
<dbReference type="RefSeq" id="WP_074673393.1">
    <property type="nucleotide sequence ID" value="NZ_FNTB01000001.1"/>
</dbReference>
<gene>
    <name evidence="1" type="ORF">SAMN05192540_2677</name>
</gene>
<evidence type="ECO:0008006" key="3">
    <source>
        <dbReference type="Google" id="ProtNLM"/>
    </source>
</evidence>
<evidence type="ECO:0000313" key="2">
    <source>
        <dbReference type="Proteomes" id="UP000183038"/>
    </source>
</evidence>
<organism evidence="1 2">
    <name type="scientific">Maribacter dokdonensis</name>
    <dbReference type="NCBI Taxonomy" id="320912"/>
    <lineage>
        <taxon>Bacteria</taxon>
        <taxon>Pseudomonadati</taxon>
        <taxon>Bacteroidota</taxon>
        <taxon>Flavobacteriia</taxon>
        <taxon>Flavobacteriales</taxon>
        <taxon>Flavobacteriaceae</taxon>
        <taxon>Maribacter</taxon>
    </lineage>
</organism>
<sequence>MNKITQILIIKALVLGNIMSLQGQTKEENSLLYEKLIPQYVSWAVSVDQAGIKIGEYLNEKELLLAKEVGVKFPDKVRIVYVDEIPFPYENEHLKQMGLSLGFIGKDIKNEAQAFGYSIYVRKDLNFTISKLAHELVHVMQIERSDSFFTYVIQYLNDLAKYGYSKSPLEIEAFQANKKYDGM</sequence>
<name>A0A1H4QUE2_9FLAO</name>
<dbReference type="EMBL" id="FNTB01000001">
    <property type="protein sequence ID" value="SEC23182.1"/>
    <property type="molecule type" value="Genomic_DNA"/>
</dbReference>
<proteinExistence type="predicted"/>
<dbReference type="Proteomes" id="UP000183038">
    <property type="component" value="Unassembled WGS sequence"/>
</dbReference>
<evidence type="ECO:0000313" key="1">
    <source>
        <dbReference type="EMBL" id="SEC23182.1"/>
    </source>
</evidence>
<protein>
    <recommendedName>
        <fullName evidence="3">DUF4157 domain-containing protein</fullName>
    </recommendedName>
</protein>
<accession>A0A1H4QUE2</accession>
<dbReference type="AlphaFoldDB" id="A0A1H4QUE2"/>